<evidence type="ECO:0000313" key="3">
    <source>
        <dbReference type="Proteomes" id="UP001163726"/>
    </source>
</evidence>
<feature type="signal peptide" evidence="1">
    <location>
        <begin position="1"/>
        <end position="18"/>
    </location>
</feature>
<protein>
    <submittedName>
        <fullName evidence="2">Diguanylate cyclase</fullName>
    </submittedName>
</protein>
<keyword evidence="1" id="KW-0732">Signal</keyword>
<reference evidence="2" key="1">
    <citation type="submission" date="2022-10" db="EMBL/GenBank/DDBJ databases">
        <title>Catenovulum adriacola sp. nov. isolated in the Harbour of Susak.</title>
        <authorList>
            <person name="Schoch T."/>
            <person name="Reich S.J."/>
            <person name="Stoeferle S."/>
            <person name="Flaiz M."/>
            <person name="Kazda M."/>
            <person name="Riedel C.U."/>
            <person name="Duerre P."/>
        </authorList>
    </citation>
    <scope>NUCLEOTIDE SEQUENCE</scope>
    <source>
        <strain evidence="2">TS8</strain>
        <plasmid evidence="2">pCadTS8_2</plasmid>
    </source>
</reference>
<evidence type="ECO:0000313" key="2">
    <source>
        <dbReference type="EMBL" id="WAJ72216.1"/>
    </source>
</evidence>
<keyword evidence="3" id="KW-1185">Reference proteome</keyword>
<feature type="chain" id="PRO_5045818890" evidence="1">
    <location>
        <begin position="19"/>
        <end position="282"/>
    </location>
</feature>
<proteinExistence type="predicted"/>
<dbReference type="RefSeq" id="WP_268076931.1">
    <property type="nucleotide sequence ID" value="NZ_CP109967.1"/>
</dbReference>
<organism evidence="2 3">
    <name type="scientific">Catenovulum adriaticum</name>
    <dbReference type="NCBI Taxonomy" id="2984846"/>
    <lineage>
        <taxon>Bacteria</taxon>
        <taxon>Pseudomonadati</taxon>
        <taxon>Pseudomonadota</taxon>
        <taxon>Gammaproteobacteria</taxon>
        <taxon>Alteromonadales</taxon>
        <taxon>Alteromonadaceae</taxon>
        <taxon>Catenovulum</taxon>
    </lineage>
</organism>
<dbReference type="Gene3D" id="3.40.190.10">
    <property type="entry name" value="Periplasmic binding protein-like II"/>
    <property type="match status" value="2"/>
</dbReference>
<evidence type="ECO:0000256" key="1">
    <source>
        <dbReference type="SAM" id="SignalP"/>
    </source>
</evidence>
<dbReference type="EMBL" id="CP109967">
    <property type="protein sequence ID" value="WAJ72216.1"/>
    <property type="molecule type" value="Genomic_DNA"/>
</dbReference>
<dbReference type="SUPFAM" id="SSF53850">
    <property type="entry name" value="Periplasmic binding protein-like II"/>
    <property type="match status" value="1"/>
</dbReference>
<geneLocation type="plasmid" evidence="2 3">
    <name>pCadTS8_2</name>
</geneLocation>
<dbReference type="Proteomes" id="UP001163726">
    <property type="component" value="Plasmid pCadTS8_2"/>
</dbReference>
<gene>
    <name evidence="2" type="ORF">OLW01_18245</name>
</gene>
<name>A0ABY7ASW2_9ALTE</name>
<sequence length="282" mass="32714">MQKLWFILLFSFVLKTQAATIELKVNNAESINNQYQLALLKEALKRDPNNQYTVVPNKTTFNEGQMIEYINSGNLDVMWSGTKKEYETILHPIRIPLFKGLLGHRLFIIRENDQAKFNNIKTKSDLKQYKLGQGRQWSDTKVLEAANLNVISTLKYENLFYMLEGSRFDMFPRGVHEPFAEVENHPDLPLTVEKNLLLIYPLAAYFFVAKDNQKLANVIESGLMKMIDDGSFDDFFYSHPLVKKSLKHAQLANRTVIKIDNPNMSAKTPYDNKKLWFKIGQR</sequence>
<keyword evidence="2" id="KW-0614">Plasmid</keyword>
<accession>A0ABY7ASW2</accession>